<proteinExistence type="predicted"/>
<gene>
    <name evidence="6" type="ORF">CLV54_1270</name>
</gene>
<dbReference type="SMART" id="SM00346">
    <property type="entry name" value="HTH_ICLR"/>
    <property type="match status" value="1"/>
</dbReference>
<reference evidence="6 7" key="1">
    <citation type="submission" date="2017-11" db="EMBL/GenBank/DDBJ databases">
        <title>Genomic Encyclopedia of Archaeal and Bacterial Type Strains, Phase II (KMG-II): From Individual Species to Whole Genera.</title>
        <authorList>
            <person name="Goeker M."/>
        </authorList>
    </citation>
    <scope>NUCLEOTIDE SEQUENCE [LARGE SCALE GENOMIC DNA]</scope>
    <source>
        <strain evidence="6 7">DSM 25625</strain>
    </source>
</reference>
<dbReference type="Gene3D" id="1.10.10.10">
    <property type="entry name" value="Winged helix-like DNA-binding domain superfamily/Winged helix DNA-binding domain"/>
    <property type="match status" value="1"/>
</dbReference>
<dbReference type="InterPro" id="IPR050707">
    <property type="entry name" value="HTH_MetabolicPath_Reg"/>
</dbReference>
<evidence type="ECO:0000256" key="3">
    <source>
        <dbReference type="ARBA" id="ARBA00023163"/>
    </source>
</evidence>
<dbReference type="PROSITE" id="PS51077">
    <property type="entry name" value="HTH_ICLR"/>
    <property type="match status" value="1"/>
</dbReference>
<dbReference type="InterPro" id="IPR014757">
    <property type="entry name" value="Tscrpt_reg_IclR_C"/>
</dbReference>
<dbReference type="OrthoDB" id="4068713at2"/>
<evidence type="ECO:0000313" key="6">
    <source>
        <dbReference type="EMBL" id="PJJ63600.1"/>
    </source>
</evidence>
<dbReference type="GO" id="GO:0003700">
    <property type="term" value="F:DNA-binding transcription factor activity"/>
    <property type="evidence" value="ECO:0007669"/>
    <property type="project" value="TreeGrafter"/>
</dbReference>
<comment type="caution">
    <text evidence="6">The sequence shown here is derived from an EMBL/GenBank/DDBJ whole genome shotgun (WGS) entry which is preliminary data.</text>
</comment>
<dbReference type="InterPro" id="IPR029016">
    <property type="entry name" value="GAF-like_dom_sf"/>
</dbReference>
<dbReference type="InterPro" id="IPR036390">
    <property type="entry name" value="WH_DNA-bd_sf"/>
</dbReference>
<evidence type="ECO:0000259" key="5">
    <source>
        <dbReference type="PROSITE" id="PS51078"/>
    </source>
</evidence>
<keyword evidence="3" id="KW-0804">Transcription</keyword>
<dbReference type="AlphaFoldDB" id="A0A2M9BZW8"/>
<keyword evidence="2" id="KW-0238">DNA-binding</keyword>
<dbReference type="SUPFAM" id="SSF55781">
    <property type="entry name" value="GAF domain-like"/>
    <property type="match status" value="1"/>
</dbReference>
<dbReference type="GO" id="GO:0045892">
    <property type="term" value="P:negative regulation of DNA-templated transcription"/>
    <property type="evidence" value="ECO:0007669"/>
    <property type="project" value="TreeGrafter"/>
</dbReference>
<protein>
    <submittedName>
        <fullName evidence="6">IclR family acetate operon transcriptional repressor</fullName>
    </submittedName>
</protein>
<keyword evidence="1" id="KW-0805">Transcription regulation</keyword>
<dbReference type="Pfam" id="PF09339">
    <property type="entry name" value="HTH_IclR"/>
    <property type="match status" value="1"/>
</dbReference>
<dbReference type="Gene3D" id="3.30.450.40">
    <property type="match status" value="1"/>
</dbReference>
<feature type="domain" description="HTH iclR-type" evidence="4">
    <location>
        <begin position="38"/>
        <end position="100"/>
    </location>
</feature>
<dbReference type="InterPro" id="IPR005471">
    <property type="entry name" value="Tscrpt_reg_IclR_N"/>
</dbReference>
<evidence type="ECO:0000256" key="1">
    <source>
        <dbReference type="ARBA" id="ARBA00023015"/>
    </source>
</evidence>
<organism evidence="6 7">
    <name type="scientific">Compostimonas suwonensis</name>
    <dbReference type="NCBI Taxonomy" id="1048394"/>
    <lineage>
        <taxon>Bacteria</taxon>
        <taxon>Bacillati</taxon>
        <taxon>Actinomycetota</taxon>
        <taxon>Actinomycetes</taxon>
        <taxon>Micrococcales</taxon>
        <taxon>Microbacteriaceae</taxon>
        <taxon>Compostimonas</taxon>
    </lineage>
</organism>
<dbReference type="PROSITE" id="PS51078">
    <property type="entry name" value="ICLR_ED"/>
    <property type="match status" value="1"/>
</dbReference>
<evidence type="ECO:0000256" key="2">
    <source>
        <dbReference type="ARBA" id="ARBA00023125"/>
    </source>
</evidence>
<dbReference type="SUPFAM" id="SSF46785">
    <property type="entry name" value="Winged helix' DNA-binding domain"/>
    <property type="match status" value="1"/>
</dbReference>
<dbReference type="PANTHER" id="PTHR30136:SF24">
    <property type="entry name" value="HTH-TYPE TRANSCRIPTIONAL REPRESSOR ALLR"/>
    <property type="match status" value="1"/>
</dbReference>
<dbReference type="EMBL" id="PGFB01000002">
    <property type="protein sequence ID" value="PJJ63600.1"/>
    <property type="molecule type" value="Genomic_DNA"/>
</dbReference>
<dbReference type="PANTHER" id="PTHR30136">
    <property type="entry name" value="HELIX-TURN-HELIX TRANSCRIPTIONAL REGULATOR, ICLR FAMILY"/>
    <property type="match status" value="1"/>
</dbReference>
<accession>A0A2M9BZW8</accession>
<sequence>MTKWSKFPEFPNQSTNFRKVVFGGSLGRRTRRQEEESMNVVVRTLNALALIVEAQQGVSLTVASEKLGYPLATMHRILKVLTDEQFIRRDPVSLEYFPGRRLQRMSSLARRETLAATAEINVRALSEKFNETVMLTQLIDGRAVCVALAESRRPLHLSVSVGQAVPLHAAASARVLYSDFDDDSVRSLLKGHPFVQLMPKTPSSVDDVIAHLENIRSFGYDVCDNEFDFDIWAAAAPIRDASGAIVAGITLTTPQERSQPEQLRHQIVGAVVAAAEDISVAIGGAPSRLSPSGASA</sequence>
<evidence type="ECO:0000313" key="7">
    <source>
        <dbReference type="Proteomes" id="UP000230161"/>
    </source>
</evidence>
<evidence type="ECO:0000259" key="4">
    <source>
        <dbReference type="PROSITE" id="PS51077"/>
    </source>
</evidence>
<keyword evidence="7" id="KW-1185">Reference proteome</keyword>
<name>A0A2M9BZW8_9MICO</name>
<feature type="domain" description="IclR-ED" evidence="5">
    <location>
        <begin position="100"/>
        <end position="284"/>
    </location>
</feature>
<dbReference type="InterPro" id="IPR036388">
    <property type="entry name" value="WH-like_DNA-bd_sf"/>
</dbReference>
<dbReference type="Pfam" id="PF01614">
    <property type="entry name" value="IclR_C"/>
    <property type="match status" value="1"/>
</dbReference>
<dbReference type="GO" id="GO:0003677">
    <property type="term" value="F:DNA binding"/>
    <property type="evidence" value="ECO:0007669"/>
    <property type="project" value="UniProtKB-KW"/>
</dbReference>
<dbReference type="Proteomes" id="UP000230161">
    <property type="component" value="Unassembled WGS sequence"/>
</dbReference>